<dbReference type="GO" id="GO:0005507">
    <property type="term" value="F:copper ion binding"/>
    <property type="evidence" value="ECO:0007669"/>
    <property type="project" value="InterPro"/>
</dbReference>
<dbReference type="PROSITE" id="PS00079">
    <property type="entry name" value="MULTICOPPER_OXIDASE1"/>
    <property type="match status" value="1"/>
</dbReference>
<evidence type="ECO:0000259" key="6">
    <source>
        <dbReference type="Pfam" id="PF07731"/>
    </source>
</evidence>
<dbReference type="Proteomes" id="UP000809789">
    <property type="component" value="Unassembled WGS sequence"/>
</dbReference>
<accession>A0A8K0KVJ9</accession>
<evidence type="ECO:0000259" key="5">
    <source>
        <dbReference type="Pfam" id="PF00394"/>
    </source>
</evidence>
<dbReference type="PANTHER" id="PTHR11709:SF145">
    <property type="entry name" value="LCC1"/>
    <property type="match status" value="1"/>
</dbReference>
<keyword evidence="9" id="KW-1185">Reference proteome</keyword>
<protein>
    <recommendedName>
        <fullName evidence="10">Multicopper oxidase</fullName>
    </recommendedName>
</protein>
<dbReference type="Gene3D" id="2.60.40.420">
    <property type="entry name" value="Cupredoxins - blue copper proteins"/>
    <property type="match status" value="3"/>
</dbReference>
<feature type="domain" description="Plastocyanin-like" evidence="7">
    <location>
        <begin position="217"/>
        <end position="328"/>
    </location>
</feature>
<comment type="similarity">
    <text evidence="1">Belongs to the multicopper oxidase family.</text>
</comment>
<dbReference type="PROSITE" id="PS00080">
    <property type="entry name" value="MULTICOPPER_OXIDASE2"/>
    <property type="match status" value="1"/>
</dbReference>
<organism evidence="8 9">
    <name type="scientific">Elsinoe batatas</name>
    <dbReference type="NCBI Taxonomy" id="2601811"/>
    <lineage>
        <taxon>Eukaryota</taxon>
        <taxon>Fungi</taxon>
        <taxon>Dikarya</taxon>
        <taxon>Ascomycota</taxon>
        <taxon>Pezizomycotina</taxon>
        <taxon>Dothideomycetes</taxon>
        <taxon>Dothideomycetidae</taxon>
        <taxon>Myriangiales</taxon>
        <taxon>Elsinoaceae</taxon>
        <taxon>Elsinoe</taxon>
    </lineage>
</organism>
<evidence type="ECO:0000313" key="9">
    <source>
        <dbReference type="Proteomes" id="UP000809789"/>
    </source>
</evidence>
<evidence type="ECO:0000256" key="2">
    <source>
        <dbReference type="ARBA" id="ARBA00022723"/>
    </source>
</evidence>
<dbReference type="CDD" id="cd13854">
    <property type="entry name" value="CuRO_1_MaLCC_like"/>
    <property type="match status" value="1"/>
</dbReference>
<dbReference type="InterPro" id="IPR045087">
    <property type="entry name" value="Cu-oxidase_fam"/>
</dbReference>
<dbReference type="InterPro" id="IPR011707">
    <property type="entry name" value="Cu-oxidase-like_N"/>
</dbReference>
<dbReference type="Pfam" id="PF07731">
    <property type="entry name" value="Cu-oxidase_2"/>
    <property type="match status" value="1"/>
</dbReference>
<keyword evidence="4" id="KW-0186">Copper</keyword>
<keyword evidence="2" id="KW-0479">Metal-binding</keyword>
<feature type="domain" description="Plastocyanin-like" evidence="5">
    <location>
        <begin position="338"/>
        <end position="485"/>
    </location>
</feature>
<dbReference type="EMBL" id="JAESVG020000010">
    <property type="protein sequence ID" value="KAG8623418.1"/>
    <property type="molecule type" value="Genomic_DNA"/>
</dbReference>
<dbReference type="GO" id="GO:0016491">
    <property type="term" value="F:oxidoreductase activity"/>
    <property type="evidence" value="ECO:0007669"/>
    <property type="project" value="UniProtKB-KW"/>
</dbReference>
<dbReference type="CDD" id="cd13880">
    <property type="entry name" value="CuRO_2_MaLCC_like"/>
    <property type="match status" value="1"/>
</dbReference>
<gene>
    <name evidence="8" type="ORF">KVT40_008394</name>
</gene>
<dbReference type="OrthoDB" id="2121828at2759"/>
<dbReference type="InterPro" id="IPR002355">
    <property type="entry name" value="Cu_oxidase_Cu_BS"/>
</dbReference>
<evidence type="ECO:0000259" key="7">
    <source>
        <dbReference type="Pfam" id="PF07732"/>
    </source>
</evidence>
<evidence type="ECO:0000256" key="3">
    <source>
        <dbReference type="ARBA" id="ARBA00023002"/>
    </source>
</evidence>
<dbReference type="Pfam" id="PF00394">
    <property type="entry name" value="Cu-oxidase"/>
    <property type="match status" value="1"/>
</dbReference>
<sequence>MSRSPSHHFPILLLDLSRLRSFEAVPEMFSRQAWLLGALSILLAVPSVAAVPQADTLRRRQDTPSTDALAAEFTNIGEAKAALSEAGIEDVVDPPKTPTPVIDTTPPDPADLAVVPPIVTPSAVAEARANFDTPAIVAQNTNSSDPALPQQVTNGESTWGTLDAPTFAEFISGDGTPVVAGTPWGDRNARTTNYYDLDGGVPNTGRTRHYTFVVDEKIIAPDGVSKPGIVINGQFPGPMIEANWGDWIEVKVINRLAEGTSLHWHGFLQKDTPYYDGVPSVMQCPIAPGSSFTYRFRADLYGSSWYHSHYSAQYAGGALGPMIVHGPNNARYDYDLGPVMLQDWYHADYRDLVKQVMTPGAGPPVSDNVLINGKMNYACEGKGRCTPNAGVSKFKFRTGKKHRLRIINSSADATYKFSIDNHTLTVIANDFVQIEPYTTNVVTLGVGQRTDIIVEAKLPSDSAVYMRADIICSPTLVTGAAAVVYYDRANTSALPTTNTSVTPEQKAHCGNDDLSLTKPYFKYTPDPSPPTTQDINIALQTNATGFSLWTMNNQTFRGDFNDPVLLEAKLGKTKFAAERNVYNFGSNSSIRLVIYNYFQFGPHPMHMHGHNVFVLAEGYGKWDGHVVNADNPQRRDTQIVQAARALPGGQPREVEPAYIVLQIRADNPGVWPLHCHIAWHVSGGLYVNIMERPKDISEREIPMVMAQTCRDWWKWTNHNVVDQIDSGL</sequence>
<dbReference type="FunFam" id="2.60.40.420:FF:000045">
    <property type="entry name" value="Laccase 2"/>
    <property type="match status" value="1"/>
</dbReference>
<evidence type="ECO:0000256" key="1">
    <source>
        <dbReference type="ARBA" id="ARBA00010609"/>
    </source>
</evidence>
<dbReference type="AlphaFoldDB" id="A0A8K0KVJ9"/>
<evidence type="ECO:0000256" key="4">
    <source>
        <dbReference type="ARBA" id="ARBA00023008"/>
    </source>
</evidence>
<dbReference type="Pfam" id="PF07732">
    <property type="entry name" value="Cu-oxidase_3"/>
    <property type="match status" value="1"/>
</dbReference>
<dbReference type="SUPFAM" id="SSF49503">
    <property type="entry name" value="Cupredoxins"/>
    <property type="match status" value="3"/>
</dbReference>
<comment type="caution">
    <text evidence="8">The sequence shown here is derived from an EMBL/GenBank/DDBJ whole genome shotgun (WGS) entry which is preliminary data.</text>
</comment>
<name>A0A8K0KVJ9_9PEZI</name>
<dbReference type="FunFam" id="2.60.40.420:FF:000021">
    <property type="entry name" value="Extracellular dihydrogeodin oxidase/laccase"/>
    <property type="match status" value="1"/>
</dbReference>
<dbReference type="CDD" id="cd13901">
    <property type="entry name" value="CuRO_3_MaLCC_like"/>
    <property type="match status" value="1"/>
</dbReference>
<dbReference type="InterPro" id="IPR001117">
    <property type="entry name" value="Cu-oxidase_2nd"/>
</dbReference>
<feature type="domain" description="Plastocyanin-like" evidence="6">
    <location>
        <begin position="562"/>
        <end position="694"/>
    </location>
</feature>
<evidence type="ECO:0008006" key="10">
    <source>
        <dbReference type="Google" id="ProtNLM"/>
    </source>
</evidence>
<dbReference type="PANTHER" id="PTHR11709">
    <property type="entry name" value="MULTI-COPPER OXIDASE"/>
    <property type="match status" value="1"/>
</dbReference>
<evidence type="ECO:0000313" key="8">
    <source>
        <dbReference type="EMBL" id="KAG8623418.1"/>
    </source>
</evidence>
<keyword evidence="3" id="KW-0560">Oxidoreductase</keyword>
<proteinExistence type="inferred from homology"/>
<reference evidence="8" key="1">
    <citation type="submission" date="2021-07" db="EMBL/GenBank/DDBJ databases">
        <title>Elsinoe batatas strain:CRI-CJ2 Genome sequencing and assembly.</title>
        <authorList>
            <person name="Huang L."/>
        </authorList>
    </citation>
    <scope>NUCLEOTIDE SEQUENCE</scope>
    <source>
        <strain evidence="8">CRI-CJ2</strain>
    </source>
</reference>
<dbReference type="InterPro" id="IPR008972">
    <property type="entry name" value="Cupredoxin"/>
</dbReference>
<dbReference type="InterPro" id="IPR011706">
    <property type="entry name" value="Cu-oxidase_C"/>
</dbReference>
<dbReference type="InterPro" id="IPR033138">
    <property type="entry name" value="Cu_oxidase_CS"/>
</dbReference>